<dbReference type="Gene3D" id="1.20.1250.20">
    <property type="entry name" value="MFS general substrate transporter like domains"/>
    <property type="match status" value="1"/>
</dbReference>
<dbReference type="eggNOG" id="COG2271">
    <property type="taxonomic scope" value="Bacteria"/>
</dbReference>
<evidence type="ECO:0000313" key="10">
    <source>
        <dbReference type="Proteomes" id="UP000004080"/>
    </source>
</evidence>
<feature type="transmembrane region" description="Helical" evidence="7">
    <location>
        <begin position="327"/>
        <end position="349"/>
    </location>
</feature>
<feature type="transmembrane region" description="Helical" evidence="7">
    <location>
        <begin position="203"/>
        <end position="222"/>
    </location>
</feature>
<dbReference type="STRING" id="1196324.A374_16313"/>
<evidence type="ECO:0000259" key="8">
    <source>
        <dbReference type="PROSITE" id="PS50850"/>
    </source>
</evidence>
<dbReference type="RefSeq" id="WP_007203335.1">
    <property type="nucleotide sequence ID" value="NZ_AKKV01000036.1"/>
</dbReference>
<evidence type="ECO:0000256" key="5">
    <source>
        <dbReference type="ARBA" id="ARBA00022989"/>
    </source>
</evidence>
<dbReference type="Pfam" id="PF07690">
    <property type="entry name" value="MFS_1"/>
    <property type="match status" value="1"/>
</dbReference>
<evidence type="ECO:0000256" key="1">
    <source>
        <dbReference type="ARBA" id="ARBA00004651"/>
    </source>
</evidence>
<keyword evidence="3" id="KW-1003">Cell membrane</keyword>
<evidence type="ECO:0000256" key="3">
    <source>
        <dbReference type="ARBA" id="ARBA00022475"/>
    </source>
</evidence>
<dbReference type="SUPFAM" id="SSF103473">
    <property type="entry name" value="MFS general substrate transporter"/>
    <property type="match status" value="1"/>
</dbReference>
<comment type="caution">
    <text evidence="9">The sequence shown here is derived from an EMBL/GenBank/DDBJ whole genome shotgun (WGS) entry which is preliminary data.</text>
</comment>
<feature type="transmembrane region" description="Helical" evidence="7">
    <location>
        <begin position="100"/>
        <end position="124"/>
    </location>
</feature>
<name>I8AFF7_9BACL</name>
<protein>
    <recommendedName>
        <fullName evidence="8">Major facilitator superfamily (MFS) profile domain-containing protein</fullName>
    </recommendedName>
</protein>
<keyword evidence="6 7" id="KW-0472">Membrane</keyword>
<evidence type="ECO:0000256" key="4">
    <source>
        <dbReference type="ARBA" id="ARBA00022692"/>
    </source>
</evidence>
<feature type="transmembrane region" description="Helical" evidence="7">
    <location>
        <begin position="12"/>
        <end position="35"/>
    </location>
</feature>
<dbReference type="CDD" id="cd17329">
    <property type="entry name" value="MFS_MdtH_MDR_like"/>
    <property type="match status" value="1"/>
</dbReference>
<feature type="domain" description="Major facilitator superfamily (MFS) profile" evidence="8">
    <location>
        <begin position="10"/>
        <end position="385"/>
    </location>
</feature>
<feature type="transmembrane region" description="Helical" evidence="7">
    <location>
        <begin position="136"/>
        <end position="158"/>
    </location>
</feature>
<sequence>MNKERLPQSITVLLGAVLFMNTGSFMIMPFLAIYLSSDLHFMSWQVGTVLTTILVTQRGVPIFTGFLGDRGSHRINVIAGVIVRALGFGGLIVAHEFWSIVIAAVFVGFGGALFDPSVSAFFSAQPETIRKKTFTYFNQMLNSGVIVGPLIGAVFVAFDPVYPFTIAGATMIVVAIAIMLYSKQLPATVKDDRKIVDSLKVTFSNTPFLLFLAVLTLFWMMFSQLNISFPVKGYDLTSNKQLVSSIFVLNGVAGLCLMFFLRKFFLTKNPLTMVKAGVILMGVAIALIGLVPSIYWLLVCVFFYTVGETLALPGAEMTVAQFSNNKPAGLFFGLFQASWAIGGSIGNYIGAWVNKVNDTFWSWLLFLVIGVAAALCFQLLDKRMKIDQQPNHKAG</sequence>
<accession>I8AFF7</accession>
<dbReference type="InterPro" id="IPR011701">
    <property type="entry name" value="MFS"/>
</dbReference>
<feature type="transmembrane region" description="Helical" evidence="7">
    <location>
        <begin position="75"/>
        <end position="94"/>
    </location>
</feature>
<dbReference type="InterPro" id="IPR050171">
    <property type="entry name" value="MFS_Transporters"/>
</dbReference>
<evidence type="ECO:0000313" key="9">
    <source>
        <dbReference type="EMBL" id="EIT84367.1"/>
    </source>
</evidence>
<dbReference type="GO" id="GO:0022857">
    <property type="term" value="F:transmembrane transporter activity"/>
    <property type="evidence" value="ECO:0007669"/>
    <property type="project" value="InterPro"/>
</dbReference>
<evidence type="ECO:0000256" key="7">
    <source>
        <dbReference type="SAM" id="Phobius"/>
    </source>
</evidence>
<evidence type="ECO:0000256" key="2">
    <source>
        <dbReference type="ARBA" id="ARBA00022448"/>
    </source>
</evidence>
<evidence type="ECO:0000256" key="6">
    <source>
        <dbReference type="ARBA" id="ARBA00023136"/>
    </source>
</evidence>
<feature type="transmembrane region" description="Helical" evidence="7">
    <location>
        <begin position="164"/>
        <end position="182"/>
    </location>
</feature>
<keyword evidence="4 7" id="KW-0812">Transmembrane</keyword>
<feature type="transmembrane region" description="Helical" evidence="7">
    <location>
        <begin position="361"/>
        <end position="380"/>
    </location>
</feature>
<feature type="transmembrane region" description="Helical" evidence="7">
    <location>
        <begin position="242"/>
        <end position="261"/>
    </location>
</feature>
<dbReference type="PANTHER" id="PTHR23517">
    <property type="entry name" value="RESISTANCE PROTEIN MDTM, PUTATIVE-RELATED-RELATED"/>
    <property type="match status" value="1"/>
</dbReference>
<dbReference type="InterPro" id="IPR036259">
    <property type="entry name" value="MFS_trans_sf"/>
</dbReference>
<dbReference type="PROSITE" id="PS50850">
    <property type="entry name" value="MFS"/>
    <property type="match status" value="1"/>
</dbReference>
<feature type="transmembrane region" description="Helical" evidence="7">
    <location>
        <begin position="41"/>
        <end position="63"/>
    </location>
</feature>
<keyword evidence="2" id="KW-0813">Transport</keyword>
<gene>
    <name evidence="9" type="ORF">A374_16313</name>
</gene>
<dbReference type="PANTHER" id="PTHR23517:SF2">
    <property type="entry name" value="MULTIDRUG RESISTANCE PROTEIN MDTH"/>
    <property type="match status" value="1"/>
</dbReference>
<feature type="transmembrane region" description="Helical" evidence="7">
    <location>
        <begin position="273"/>
        <end position="290"/>
    </location>
</feature>
<reference evidence="9 10" key="1">
    <citation type="journal article" date="2012" name="J. Bacteriol.">
        <title>Genome of Bacillus macauensis ZFHKF-1, a Long-Chain-Forming Bacterium.</title>
        <authorList>
            <person name="Cai L."/>
            <person name="Zhang T."/>
        </authorList>
    </citation>
    <scope>NUCLEOTIDE SEQUENCE [LARGE SCALE GENOMIC DNA]</scope>
    <source>
        <strain evidence="9 10">ZFHKF-1</strain>
    </source>
</reference>
<proteinExistence type="predicted"/>
<keyword evidence="5 7" id="KW-1133">Transmembrane helix</keyword>
<dbReference type="Proteomes" id="UP000004080">
    <property type="component" value="Unassembled WGS sequence"/>
</dbReference>
<organism evidence="9 10">
    <name type="scientific">Fictibacillus macauensis ZFHKF-1</name>
    <dbReference type="NCBI Taxonomy" id="1196324"/>
    <lineage>
        <taxon>Bacteria</taxon>
        <taxon>Bacillati</taxon>
        <taxon>Bacillota</taxon>
        <taxon>Bacilli</taxon>
        <taxon>Bacillales</taxon>
        <taxon>Fictibacillaceae</taxon>
        <taxon>Fictibacillus</taxon>
    </lineage>
</organism>
<comment type="subcellular location">
    <subcellularLocation>
        <location evidence="1">Cell membrane</location>
        <topology evidence="1">Multi-pass membrane protein</topology>
    </subcellularLocation>
</comment>
<dbReference type="AlphaFoldDB" id="I8AFF7"/>
<dbReference type="EMBL" id="AKKV01000036">
    <property type="protein sequence ID" value="EIT84367.1"/>
    <property type="molecule type" value="Genomic_DNA"/>
</dbReference>
<dbReference type="PATRIC" id="fig|1196324.3.peg.3338"/>
<dbReference type="OrthoDB" id="2621564at2"/>
<dbReference type="GO" id="GO:0005886">
    <property type="term" value="C:plasma membrane"/>
    <property type="evidence" value="ECO:0007669"/>
    <property type="project" value="UniProtKB-SubCell"/>
</dbReference>
<dbReference type="InterPro" id="IPR020846">
    <property type="entry name" value="MFS_dom"/>
</dbReference>
<keyword evidence="10" id="KW-1185">Reference proteome</keyword>